<evidence type="ECO:0000256" key="2">
    <source>
        <dbReference type="ARBA" id="ARBA00023054"/>
    </source>
</evidence>
<feature type="region of interest" description="Disordered" evidence="4">
    <location>
        <begin position="641"/>
        <end position="689"/>
    </location>
</feature>
<feature type="domain" description="Rab-GAP TBC" evidence="5">
    <location>
        <begin position="180"/>
        <end position="364"/>
    </location>
</feature>
<evidence type="ECO:0000313" key="6">
    <source>
        <dbReference type="EMBL" id="KAL3077593.1"/>
    </source>
</evidence>
<feature type="coiled-coil region" evidence="3">
    <location>
        <begin position="501"/>
        <end position="623"/>
    </location>
</feature>
<dbReference type="Proteomes" id="UP001620626">
    <property type="component" value="Unassembled WGS sequence"/>
</dbReference>
<comment type="caution">
    <text evidence="6">The sequence shown here is derived from an EMBL/GenBank/DDBJ whole genome shotgun (WGS) entry which is preliminary data.</text>
</comment>
<name>A0ABD2IE59_9BILA</name>
<feature type="compositionally biased region" description="Low complexity" evidence="4">
    <location>
        <begin position="665"/>
        <end position="689"/>
    </location>
</feature>
<dbReference type="SMART" id="SM00164">
    <property type="entry name" value="TBC"/>
    <property type="match status" value="1"/>
</dbReference>
<feature type="region of interest" description="Disordered" evidence="4">
    <location>
        <begin position="100"/>
        <end position="128"/>
    </location>
</feature>
<keyword evidence="7" id="KW-1185">Reference proteome</keyword>
<dbReference type="Gene3D" id="1.10.8.270">
    <property type="entry name" value="putative rabgap domain of human tbc1 domain family member 14 like domains"/>
    <property type="match status" value="1"/>
</dbReference>
<dbReference type="PANTHER" id="PTHR47219">
    <property type="entry name" value="RAB GTPASE-ACTIVATING PROTEIN 1-LIKE"/>
    <property type="match status" value="1"/>
</dbReference>
<dbReference type="InterPro" id="IPR035969">
    <property type="entry name" value="Rab-GAP_TBC_sf"/>
</dbReference>
<dbReference type="FunFam" id="1.10.10.750:FF:000003">
    <property type="entry name" value="GTPase activating protein (Evi5)"/>
    <property type="match status" value="1"/>
</dbReference>
<feature type="compositionally biased region" description="Acidic residues" evidence="4">
    <location>
        <begin position="909"/>
        <end position="928"/>
    </location>
</feature>
<organism evidence="6 7">
    <name type="scientific">Heterodera trifolii</name>
    <dbReference type="NCBI Taxonomy" id="157864"/>
    <lineage>
        <taxon>Eukaryota</taxon>
        <taxon>Metazoa</taxon>
        <taxon>Ecdysozoa</taxon>
        <taxon>Nematoda</taxon>
        <taxon>Chromadorea</taxon>
        <taxon>Rhabditida</taxon>
        <taxon>Tylenchina</taxon>
        <taxon>Tylenchomorpha</taxon>
        <taxon>Tylenchoidea</taxon>
        <taxon>Heteroderidae</taxon>
        <taxon>Heteroderinae</taxon>
        <taxon>Heterodera</taxon>
    </lineage>
</organism>
<evidence type="ECO:0000259" key="5">
    <source>
        <dbReference type="PROSITE" id="PS50086"/>
    </source>
</evidence>
<dbReference type="FunFam" id="1.10.8.270:FF:000001">
    <property type="entry name" value="TBC1 domain family member 1"/>
    <property type="match status" value="1"/>
</dbReference>
<evidence type="ECO:0000256" key="4">
    <source>
        <dbReference type="SAM" id="MobiDB-lite"/>
    </source>
</evidence>
<protein>
    <recommendedName>
        <fullName evidence="5">Rab-GAP TBC domain-containing protein</fullName>
    </recommendedName>
</protein>
<feature type="compositionally biased region" description="Low complexity" evidence="4">
    <location>
        <begin position="108"/>
        <end position="124"/>
    </location>
</feature>
<dbReference type="Gene3D" id="1.10.10.750">
    <property type="entry name" value="Ypt/Rab-GAP domain of gyp1p, domain 1"/>
    <property type="match status" value="1"/>
</dbReference>
<dbReference type="Pfam" id="PF00566">
    <property type="entry name" value="RabGAP-TBC"/>
    <property type="match status" value="1"/>
</dbReference>
<reference evidence="6 7" key="1">
    <citation type="submission" date="2024-10" db="EMBL/GenBank/DDBJ databases">
        <authorList>
            <person name="Kim D."/>
        </authorList>
    </citation>
    <scope>NUCLEOTIDE SEQUENCE [LARGE SCALE GENOMIC DNA]</scope>
    <source>
        <strain evidence="6">BH-2024</strain>
    </source>
</reference>
<keyword evidence="1" id="KW-0343">GTPase activation</keyword>
<dbReference type="EMBL" id="JBICBT010001227">
    <property type="protein sequence ID" value="KAL3077593.1"/>
    <property type="molecule type" value="Genomic_DNA"/>
</dbReference>
<dbReference type="FunFam" id="1.10.472.80:FF:000002">
    <property type="entry name" value="Ecotropic viral integration site 5"/>
    <property type="match status" value="1"/>
</dbReference>
<dbReference type="InterPro" id="IPR000195">
    <property type="entry name" value="Rab-GAP-TBC_dom"/>
</dbReference>
<evidence type="ECO:0000313" key="7">
    <source>
        <dbReference type="Proteomes" id="UP001620626"/>
    </source>
</evidence>
<feature type="compositionally biased region" description="Basic and acidic residues" evidence="4">
    <location>
        <begin position="977"/>
        <end position="990"/>
    </location>
</feature>
<keyword evidence="2 3" id="KW-0175">Coiled coil</keyword>
<dbReference type="PANTHER" id="PTHR47219:SF22">
    <property type="entry name" value="RAB-GAP TBC DOMAIN-CONTAINING PROTEIN"/>
    <property type="match status" value="1"/>
</dbReference>
<dbReference type="AlphaFoldDB" id="A0ABD2IE59"/>
<accession>A0ABD2IE59</accession>
<dbReference type="PROSITE" id="PS50086">
    <property type="entry name" value="TBC_RABGAP"/>
    <property type="match status" value="1"/>
</dbReference>
<sequence length="990" mass="112179">MSIWLGGASVSGAKVTAQVSAAQMSIWLGGTIGLGSNHSSDGFVPSSNICSSVPSLTPTTDTQSSSDQTIDEELQSLDTPEDPEVTTVLSKMEELNKLNEADIRSVTSKRSSGSQTGRSSSPSKAVPEDAHLLARNNSLHPTIEDDENLDLWAVWGNLVKSWDTEMKRRPNCVKELVRRGIPQHFRTIAWQLLSGAQSTQIHDLYAEYMRQPSPYEKAIARDIPRTFPELEFFKDGGRGQQSLFNVIKAYSLHDREVGYCQGSAFIVGQLLLQMPEEEAFAVFMRLMETYRLRELYKPTMTELGLCMFQLEVIVQEQMPDLHMHFNNMGFDTSMYASSWFLTVFLTTVSLELANRIMDWFLVDGIDAVFRIAISILQQSRIDLLQLDMEGMLKYFQREVRERYENDHELLFAIASKVHLNVKRMKRLEKEYMTKKTKEQEEAIELRRLRTENRLLRQRIDYLERESSALADRLVRGQVDLAQQADTCLNISHELSTLRDINSDAHRRLEDAYETIRELSSKRTKDKTDQGAQIDDTSMIEHIHQLQQELIESHTKKADLENTARELKNRVQELESANKRLKECPPDGGVAAIQEELIQVKMREAEASLSLKEMRQRLAEVEQQWTRFMNLRGVTAAQLSASPSVSLDIAQSPPSSSMEEEPPQEPCQSPTPQTTNQQNTQSQQCQNSSAQSARARIAKLTATLMGAVGSSANSLASAENGGTAETLEGWSQRELEDQFIGLKIREADTMAELKEMRQKVMEMETQNHVCTNQLKRQDEEIRRLREERETVVQIEHELREELRDNERKLVVSQSEMKEKNVMQRLKYTEALQAVSELKQQIAQLESKNAEKAARAQIRRSSVYGLDNESLASSTRSVASLDGIQSLSSEEMAAFIANVKSGKNHQKKEEDEGTETETNDAEEAEEETEAERELAPNNDRGMGGRWTARAMEQSPGTEAANDRNHCHNETSDSGIKTHFPTDSEKVLLERMD</sequence>
<dbReference type="Gene3D" id="1.10.472.80">
    <property type="entry name" value="Ypt/Rab-GAP domain of gyp1p, domain 3"/>
    <property type="match status" value="1"/>
</dbReference>
<evidence type="ECO:0000256" key="1">
    <source>
        <dbReference type="ARBA" id="ARBA00022468"/>
    </source>
</evidence>
<dbReference type="InterPro" id="IPR050302">
    <property type="entry name" value="Rab_GAP_TBC_domain"/>
</dbReference>
<feature type="coiled-coil region" evidence="3">
    <location>
        <begin position="745"/>
        <end position="853"/>
    </location>
</feature>
<dbReference type="SUPFAM" id="SSF47923">
    <property type="entry name" value="Ypt/Rab-GAP domain of gyp1p"/>
    <property type="match status" value="2"/>
</dbReference>
<feature type="region of interest" description="Disordered" evidence="4">
    <location>
        <begin position="899"/>
        <end position="990"/>
    </location>
</feature>
<proteinExistence type="predicted"/>
<dbReference type="GO" id="GO:0005096">
    <property type="term" value="F:GTPase activator activity"/>
    <property type="evidence" value="ECO:0007669"/>
    <property type="project" value="UniProtKB-KW"/>
</dbReference>
<feature type="compositionally biased region" description="Basic and acidic residues" evidence="4">
    <location>
        <begin position="958"/>
        <end position="968"/>
    </location>
</feature>
<gene>
    <name evidence="6" type="ORF">niasHT_033703</name>
</gene>
<evidence type="ECO:0000256" key="3">
    <source>
        <dbReference type="SAM" id="Coils"/>
    </source>
</evidence>